<dbReference type="SMART" id="SM00387">
    <property type="entry name" value="HATPase_c"/>
    <property type="match status" value="1"/>
</dbReference>
<dbReference type="SUPFAM" id="SSF55874">
    <property type="entry name" value="ATPase domain of HSP90 chaperone/DNA topoisomerase II/histidine kinase"/>
    <property type="match status" value="1"/>
</dbReference>
<dbReference type="Proteomes" id="UP000597761">
    <property type="component" value="Unassembled WGS sequence"/>
</dbReference>
<evidence type="ECO:0000313" key="6">
    <source>
        <dbReference type="EMBL" id="GGC89363.1"/>
    </source>
</evidence>
<evidence type="ECO:0000256" key="3">
    <source>
        <dbReference type="ARBA" id="ARBA00023012"/>
    </source>
</evidence>
<feature type="transmembrane region" description="Helical" evidence="4">
    <location>
        <begin position="138"/>
        <end position="155"/>
    </location>
</feature>
<keyword evidence="4" id="KW-0472">Membrane</keyword>
<dbReference type="InterPro" id="IPR011712">
    <property type="entry name" value="Sig_transdc_His_kin_sub3_dim/P"/>
</dbReference>
<dbReference type="InterPro" id="IPR017205">
    <property type="entry name" value="Sig_transdc_His_kinase_ChrS"/>
</dbReference>
<dbReference type="PIRSF" id="PIRSF037434">
    <property type="entry name" value="STHK_ChrS"/>
    <property type="match status" value="1"/>
</dbReference>
<dbReference type="Pfam" id="PF07730">
    <property type="entry name" value="HisKA_3"/>
    <property type="match status" value="1"/>
</dbReference>
<dbReference type="InterPro" id="IPR036890">
    <property type="entry name" value="HATPase_C_sf"/>
</dbReference>
<dbReference type="PANTHER" id="PTHR24421:SF62">
    <property type="entry name" value="SENSORY TRANSDUCTION HISTIDINE KINASE"/>
    <property type="match status" value="1"/>
</dbReference>
<accession>A0ABQ1P5L3</accession>
<evidence type="ECO:0000256" key="2">
    <source>
        <dbReference type="ARBA" id="ARBA00022777"/>
    </source>
</evidence>
<evidence type="ECO:0000256" key="1">
    <source>
        <dbReference type="ARBA" id="ARBA00022679"/>
    </source>
</evidence>
<feature type="domain" description="Histidine kinase/HSP90-like ATPase" evidence="5">
    <location>
        <begin position="322"/>
        <end position="427"/>
    </location>
</feature>
<reference evidence="7" key="1">
    <citation type="journal article" date="2019" name="Int. J. Syst. Evol. Microbiol.">
        <title>The Global Catalogue of Microorganisms (GCM) 10K type strain sequencing project: providing services to taxonomists for standard genome sequencing and annotation.</title>
        <authorList>
            <consortium name="The Broad Institute Genomics Platform"/>
            <consortium name="The Broad Institute Genome Sequencing Center for Infectious Disease"/>
            <person name="Wu L."/>
            <person name="Ma J."/>
        </authorList>
    </citation>
    <scope>NUCLEOTIDE SEQUENCE [LARGE SCALE GENOMIC DNA]</scope>
    <source>
        <strain evidence="7">CGMCC 1.15480</strain>
    </source>
</reference>
<keyword evidence="7" id="KW-1185">Reference proteome</keyword>
<dbReference type="EMBL" id="BMJI01000007">
    <property type="protein sequence ID" value="GGC89363.1"/>
    <property type="molecule type" value="Genomic_DNA"/>
</dbReference>
<keyword evidence="4" id="KW-0812">Transmembrane</keyword>
<dbReference type="InterPro" id="IPR003594">
    <property type="entry name" value="HATPase_dom"/>
</dbReference>
<evidence type="ECO:0000313" key="7">
    <source>
        <dbReference type="Proteomes" id="UP000597761"/>
    </source>
</evidence>
<sequence>MSSRAHAGSPLTGVPVALAVALHVLVLALGAVVVVNAPADGFPAALLTLGLTVVFLGVWFAGAVVARAWTGAERSDPEPAVEPRPGRVRRAGGVGAVVWLLVLCAVWLALILTSDEAIYLVFPLFFVLMHVLPGLRGVLAVAAATAVAIVAFALHRPDAGFAGVLGPVLGAAVAVVIARAYRALMVELRERQRLIEDLTATRSALAEAERAAGVEAERARLAREIHDTVSQSLSSIIMLLHAADRAPEPQRGERIGQARQAAQDALAETRQFIRELQPAALHGRGIAAALARLAETARTQSGIAVELHLPADLADLAAVPTPVEVGLLRVAQNAVANVQQHAHAHRLDITLSRLGRQVVLDVVDDGVGFDVDAVLEPPPGAPTRPGGRMSFGLRGVRERVAALGGDLMVESNRDEGTSVVAVFDLDAAGDTSAVGDGSIGDRR</sequence>
<dbReference type="PANTHER" id="PTHR24421">
    <property type="entry name" value="NITRATE/NITRITE SENSOR PROTEIN NARX-RELATED"/>
    <property type="match status" value="1"/>
</dbReference>
<dbReference type="Gene3D" id="1.20.5.1930">
    <property type="match status" value="1"/>
</dbReference>
<dbReference type="RefSeq" id="WP_188667760.1">
    <property type="nucleotide sequence ID" value="NZ_BMJI01000007.1"/>
</dbReference>
<dbReference type="Gene3D" id="3.30.565.10">
    <property type="entry name" value="Histidine kinase-like ATPase, C-terminal domain"/>
    <property type="match status" value="1"/>
</dbReference>
<name>A0ABQ1P5L3_9MICC</name>
<gene>
    <name evidence="6" type="ORF">GCM10011512_15370</name>
</gene>
<proteinExistence type="predicted"/>
<evidence type="ECO:0000256" key="4">
    <source>
        <dbReference type="SAM" id="Phobius"/>
    </source>
</evidence>
<keyword evidence="3" id="KW-0902">Two-component regulatory system</keyword>
<evidence type="ECO:0000259" key="5">
    <source>
        <dbReference type="SMART" id="SM00387"/>
    </source>
</evidence>
<organism evidence="6 7">
    <name type="scientific">Tersicoccus solisilvae</name>
    <dbReference type="NCBI Taxonomy" id="1882339"/>
    <lineage>
        <taxon>Bacteria</taxon>
        <taxon>Bacillati</taxon>
        <taxon>Actinomycetota</taxon>
        <taxon>Actinomycetes</taxon>
        <taxon>Micrococcales</taxon>
        <taxon>Micrococcaceae</taxon>
        <taxon>Tersicoccus</taxon>
    </lineage>
</organism>
<feature type="transmembrane region" description="Helical" evidence="4">
    <location>
        <begin position="91"/>
        <end position="111"/>
    </location>
</feature>
<feature type="transmembrane region" description="Helical" evidence="4">
    <location>
        <begin position="161"/>
        <end position="181"/>
    </location>
</feature>
<comment type="caution">
    <text evidence="6">The sequence shown here is derived from an EMBL/GenBank/DDBJ whole genome shotgun (WGS) entry which is preliminary data.</text>
</comment>
<keyword evidence="4" id="KW-1133">Transmembrane helix</keyword>
<protein>
    <recommendedName>
        <fullName evidence="5">Histidine kinase/HSP90-like ATPase domain-containing protein</fullName>
    </recommendedName>
</protein>
<keyword evidence="1" id="KW-0808">Transferase</keyword>
<dbReference type="InterPro" id="IPR050482">
    <property type="entry name" value="Sensor_HK_TwoCompSys"/>
</dbReference>
<dbReference type="Pfam" id="PF02518">
    <property type="entry name" value="HATPase_c"/>
    <property type="match status" value="1"/>
</dbReference>
<feature type="transmembrane region" description="Helical" evidence="4">
    <location>
        <begin position="12"/>
        <end position="35"/>
    </location>
</feature>
<dbReference type="CDD" id="cd16917">
    <property type="entry name" value="HATPase_UhpB-NarQ-NarX-like"/>
    <property type="match status" value="1"/>
</dbReference>
<feature type="transmembrane region" description="Helical" evidence="4">
    <location>
        <begin position="41"/>
        <end position="70"/>
    </location>
</feature>
<keyword evidence="2" id="KW-0418">Kinase</keyword>